<name>A0ABN9RG85_9DINO</name>
<reference evidence="2" key="1">
    <citation type="submission" date="2023-10" db="EMBL/GenBank/DDBJ databases">
        <authorList>
            <person name="Chen Y."/>
            <person name="Shah S."/>
            <person name="Dougan E. K."/>
            <person name="Thang M."/>
            <person name="Chan C."/>
        </authorList>
    </citation>
    <scope>NUCLEOTIDE SEQUENCE [LARGE SCALE GENOMIC DNA]</scope>
</reference>
<organism evidence="2 3">
    <name type="scientific">Prorocentrum cordatum</name>
    <dbReference type="NCBI Taxonomy" id="2364126"/>
    <lineage>
        <taxon>Eukaryota</taxon>
        <taxon>Sar</taxon>
        <taxon>Alveolata</taxon>
        <taxon>Dinophyceae</taxon>
        <taxon>Prorocentrales</taxon>
        <taxon>Prorocentraceae</taxon>
        <taxon>Prorocentrum</taxon>
    </lineage>
</organism>
<evidence type="ECO:0000256" key="1">
    <source>
        <dbReference type="SAM" id="MobiDB-lite"/>
    </source>
</evidence>
<dbReference type="Proteomes" id="UP001189429">
    <property type="component" value="Unassembled WGS sequence"/>
</dbReference>
<feature type="region of interest" description="Disordered" evidence="1">
    <location>
        <begin position="74"/>
        <end position="100"/>
    </location>
</feature>
<protein>
    <submittedName>
        <fullName evidence="2">Uncharacterized protein</fullName>
    </submittedName>
</protein>
<evidence type="ECO:0000313" key="2">
    <source>
        <dbReference type="EMBL" id="CAK0817768.1"/>
    </source>
</evidence>
<accession>A0ABN9RG85</accession>
<evidence type="ECO:0000313" key="3">
    <source>
        <dbReference type="Proteomes" id="UP001189429"/>
    </source>
</evidence>
<keyword evidence="3" id="KW-1185">Reference proteome</keyword>
<dbReference type="EMBL" id="CAUYUJ010006557">
    <property type="protein sequence ID" value="CAK0817768.1"/>
    <property type="molecule type" value="Genomic_DNA"/>
</dbReference>
<proteinExistence type="predicted"/>
<sequence length="604" mass="64070">MTARDRSRSPRGRGFGPQDEFPLVDFLVSRHILDDRSAGALRKAPRESAIEVLVSLGPEVRNPSAFVTRRLAPSMGHQDNGAAPAGAGGSWHPNQGEMNRSETPGVIHVWANGHQQELFWTSQEQAVSDLKSWGVLDDASGDFLLKASEQDAMDVISAIGPAVKNPSAFVTRKLQNLKGSAAAHQPDSTALVTPVEGGPVQVFFNGEYHELPWNSRDEALAQLVSMGVLDEGSADFLKKAPEVHAKSVIASLGPEVRNPSAFVTRKLKALRAQDTGMSYDSGGSWRKDDVIMVHFGGSAKPLQWQTRDTALAQLKEWGVLDEVSADFLSKAPEHCAKEIIGSIGPEVRNPSAFVTRKVKELQQAGFTEQRNDRGGGMLGPGMGGCGMGMGGCGMGGCGMGGCGMGGCGMGGCGMGMGMGGCGMGMGMGGMGGGMCRGSTQEMVGNLMKQGVLDSSSADLLMQIPEQRAQEILSGLGPDVRNPSAWVTRKIKEIMTGGGGMMGNSMMQGGGMMQMGMGGCGMGMSGMGMGGKGFMNQGVVQGELTIHFNGEEVRIPWTSKAEVLQRLQQGGVLDEKSCDFLVDEQVLQEEQKQHEGQDNERRRKD</sequence>
<comment type="caution">
    <text evidence="2">The sequence shown here is derived from an EMBL/GenBank/DDBJ whole genome shotgun (WGS) entry which is preliminary data.</text>
</comment>
<gene>
    <name evidence="2" type="ORF">PCOR1329_LOCUS20268</name>
</gene>